<evidence type="ECO:0000256" key="5">
    <source>
        <dbReference type="SAM" id="MobiDB-lite"/>
    </source>
</evidence>
<dbReference type="HAMAP" id="MF_01007">
    <property type="entry name" value="16SrRNA_methyltr_H"/>
    <property type="match status" value="1"/>
</dbReference>
<dbReference type="SUPFAM" id="SSF81799">
    <property type="entry name" value="Putative methyltransferase TM0872, insert domain"/>
    <property type="match status" value="1"/>
</dbReference>
<dbReference type="SUPFAM" id="SSF53335">
    <property type="entry name" value="S-adenosyl-L-methionine-dependent methyltransferases"/>
    <property type="match status" value="2"/>
</dbReference>
<gene>
    <name evidence="6" type="ORF">BN1204_052430</name>
</gene>
<evidence type="ECO:0000256" key="3">
    <source>
        <dbReference type="ARBA" id="ARBA00022679"/>
    </source>
</evidence>
<organism evidence="6">
    <name type="scientific">Neospora caninum (strain Liverpool)</name>
    <dbReference type="NCBI Taxonomy" id="572307"/>
    <lineage>
        <taxon>Eukaryota</taxon>
        <taxon>Sar</taxon>
        <taxon>Alveolata</taxon>
        <taxon>Apicomplexa</taxon>
        <taxon>Conoidasida</taxon>
        <taxon>Coccidia</taxon>
        <taxon>Eucoccidiorida</taxon>
        <taxon>Eimeriorina</taxon>
        <taxon>Sarcocystidae</taxon>
        <taxon>Neospora</taxon>
    </lineage>
</organism>
<keyword evidence="3 6" id="KW-0808">Transferase</keyword>
<dbReference type="GO" id="GO:0005737">
    <property type="term" value="C:cytoplasm"/>
    <property type="evidence" value="ECO:0007669"/>
    <property type="project" value="TreeGrafter"/>
</dbReference>
<feature type="region of interest" description="Disordered" evidence="5">
    <location>
        <begin position="924"/>
        <end position="943"/>
    </location>
</feature>
<dbReference type="PANTHER" id="PTHR11265">
    <property type="entry name" value="S-ADENOSYL-METHYLTRANSFERASE MRAW"/>
    <property type="match status" value="1"/>
</dbReference>
<keyword evidence="2 6" id="KW-0489">Methyltransferase</keyword>
<feature type="compositionally biased region" description="Basic and acidic residues" evidence="5">
    <location>
        <begin position="484"/>
        <end position="497"/>
    </location>
</feature>
<feature type="compositionally biased region" description="Basic and acidic residues" evidence="5">
    <location>
        <begin position="365"/>
        <end position="390"/>
    </location>
</feature>
<protein>
    <submittedName>
        <fullName evidence="6">S-adenosyl-methyltransferase mraW, putative</fullName>
    </submittedName>
</protein>
<feature type="region of interest" description="Disordered" evidence="5">
    <location>
        <begin position="477"/>
        <end position="545"/>
    </location>
</feature>
<keyword evidence="4" id="KW-0949">S-adenosyl-L-methionine</keyword>
<feature type="region of interest" description="Disordered" evidence="5">
    <location>
        <begin position="587"/>
        <end position="634"/>
    </location>
</feature>
<evidence type="ECO:0000313" key="6">
    <source>
        <dbReference type="EMBL" id="CEL69536.1"/>
    </source>
</evidence>
<proteinExistence type="inferred from homology"/>
<dbReference type="InterPro" id="IPR029063">
    <property type="entry name" value="SAM-dependent_MTases_sf"/>
</dbReference>
<dbReference type="EMBL" id="LN714485">
    <property type="protein sequence ID" value="CEL69536.1"/>
    <property type="molecule type" value="Genomic_DNA"/>
</dbReference>
<dbReference type="Gene3D" id="3.40.50.150">
    <property type="entry name" value="Vaccinia Virus protein VP39"/>
    <property type="match status" value="3"/>
</dbReference>
<dbReference type="InterPro" id="IPR002903">
    <property type="entry name" value="RsmH"/>
</dbReference>
<dbReference type="GO" id="GO:0070475">
    <property type="term" value="P:rRNA base methylation"/>
    <property type="evidence" value="ECO:0007669"/>
    <property type="project" value="TreeGrafter"/>
</dbReference>
<dbReference type="Pfam" id="PF01795">
    <property type="entry name" value="Methyltransf_5"/>
    <property type="match status" value="3"/>
</dbReference>
<name>A0A0F7UKG3_NEOCL</name>
<evidence type="ECO:0000256" key="1">
    <source>
        <dbReference type="ARBA" id="ARBA00010396"/>
    </source>
</evidence>
<dbReference type="Gene3D" id="1.10.150.170">
    <property type="entry name" value="Putative methyltransferase TM0872, insert domain"/>
    <property type="match status" value="2"/>
</dbReference>
<feature type="compositionally biased region" description="Basic and acidic residues" evidence="5">
    <location>
        <begin position="617"/>
        <end position="634"/>
    </location>
</feature>
<feature type="compositionally biased region" description="Basic and acidic residues" evidence="5">
    <location>
        <begin position="273"/>
        <end position="284"/>
    </location>
</feature>
<dbReference type="GO" id="GO:0071424">
    <property type="term" value="F:rRNA (cytosine-N4-)-methyltransferase activity"/>
    <property type="evidence" value="ECO:0007669"/>
    <property type="project" value="TreeGrafter"/>
</dbReference>
<dbReference type="InterPro" id="IPR023397">
    <property type="entry name" value="SAM-dep_MeTrfase_MraW_recog"/>
</dbReference>
<reference evidence="6" key="1">
    <citation type="journal article" date="2015" name="PLoS ONE">
        <title>Comprehensive Evaluation of Toxoplasma gondii VEG and Neospora caninum LIV Genomes with Tachyzoite Stage Transcriptome and Proteome Defines Novel Transcript Features.</title>
        <authorList>
            <person name="Ramaprasad A."/>
            <person name="Mourier T."/>
            <person name="Naeem R."/>
            <person name="Malas T.B."/>
            <person name="Moussa E."/>
            <person name="Panigrahi A."/>
            <person name="Vermont S.J."/>
            <person name="Otto T.D."/>
            <person name="Wastling J."/>
            <person name="Pain A."/>
        </authorList>
    </citation>
    <scope>NUCLEOTIDE SEQUENCE</scope>
    <source>
        <strain evidence="6">Liverpool</strain>
    </source>
</reference>
<dbReference type="PANTHER" id="PTHR11265:SF0">
    <property type="entry name" value="12S RRNA N4-METHYLCYTIDINE METHYLTRANSFERASE"/>
    <property type="match status" value="1"/>
</dbReference>
<feature type="region of interest" description="Disordered" evidence="5">
    <location>
        <begin position="260"/>
        <end position="284"/>
    </location>
</feature>
<sequence length="1047" mass="113813">MGGVIPQGHSVLTGCFCMVLRLFLISVLNKLTCLYRLGRLLSRQTCWLYVSLVLQTTTLTSPTSASTVLPSLCTKYQPGPLLSVANCAHVQQQGVLSTSWSRFAPNPSVSTETFSDLILHLDLVREHVSKNRSQLTSRSSKSLPTAVCGGNRSSLLASTHTSKNQFFSSGYPPCHLRCACFLSFGRSVLGACSGRQDHLPCLQLSRHIIGSLSGNWDRQTPSVAKASSLVCTGRSLEGDSEWFVAAPFRVTRSGPKATRNSFVLPSKSAFPPHPEDGGDRTRRVRDWEDGSMNSLAAMRRQNQQLCPLEATTPSSISRRQPGICRAALGKATGNVGHGWIELRNGERRDENGDDSTGHSTSCIRGAREEKNKNERQEDTSASDPRPHPEQHAPQPSFGNYHEHVPVMVQEVLQYLITAKDGVYVDCTAGGGGHVEAIWRAVASEGGRLLAIDRDEEAVEATRNRLRQLQAREGCDLGDTTCTNPREDKVVHGTESAKTDPGSSSVEKQVHVSRHFPPHRNGSSFERQQGRMMGTEGRGAFGKGTPAERPSVIVLQSSFADLPHALRRAMNTWQGSPGTVQAFSEAALPRRRTHGKSASQALRDSRQAAESGKGNKRPSKEDGPASRAGTGEKREKLHTKLDLQAPQEPAQCSYGDPPEVAALYEGLQGTVDGIFADLGVSTHQLNAAHRGFSHSIPGPLDMRFGRDKSSACGAVASPTSCPNGVDNADESCIAADETALHGRLQRGAVTQGGAPRNAASSDSCLENTFSDICVSGPGGALDAAQVVNGLPQAALASIFKLYGEEPLAELIAACIVRHRETRGTLRATEELREIVEGCCRYRNPQFIIKTCSRVFQALRMYVNQELEVLDLLLTHAERLLKPGGRLVILSYHSLEDRLIKQRLKRITQGSGWTAANSCRRGFFSSRHRPTGADTPGEFGSVTSAERGPKSAEMHQQLSRFLGTVLSDAVFAQEAAKSGSFLDADEAQRALFGLSGTRTDAENKVWHLLLKKPLKPKEEEVLRNRRARSAKMRVAAKLPYSQVQIMQRP</sequence>
<feature type="region of interest" description="Disordered" evidence="5">
    <location>
        <begin position="344"/>
        <end position="400"/>
    </location>
</feature>
<accession>A0A0F7UKG3</accession>
<evidence type="ECO:0000256" key="4">
    <source>
        <dbReference type="ARBA" id="ARBA00022691"/>
    </source>
</evidence>
<dbReference type="AlphaFoldDB" id="A0A0F7UKG3"/>
<comment type="similarity">
    <text evidence="1">Belongs to the methyltransferase superfamily. RsmH family.</text>
</comment>
<evidence type="ECO:0000256" key="2">
    <source>
        <dbReference type="ARBA" id="ARBA00022603"/>
    </source>
</evidence>